<dbReference type="Pfam" id="PF04055">
    <property type="entry name" value="Radical_SAM"/>
    <property type="match status" value="1"/>
</dbReference>
<protein>
    <submittedName>
        <fullName evidence="8">2-iminoacetate synthase ThiH</fullName>
    </submittedName>
</protein>
<keyword evidence="4" id="KW-0479">Metal-binding</keyword>
<dbReference type="SFLD" id="SFLDS00029">
    <property type="entry name" value="Radical_SAM"/>
    <property type="match status" value="1"/>
</dbReference>
<keyword evidence="6" id="KW-0411">Iron-sulfur</keyword>
<dbReference type="InterPro" id="IPR034428">
    <property type="entry name" value="ThiH/NoCL/HydG-like"/>
</dbReference>
<evidence type="ECO:0000259" key="7">
    <source>
        <dbReference type="PROSITE" id="PS51918"/>
    </source>
</evidence>
<dbReference type="InterPro" id="IPR012726">
    <property type="entry name" value="ThiH"/>
</dbReference>
<evidence type="ECO:0000256" key="2">
    <source>
        <dbReference type="ARBA" id="ARBA00022485"/>
    </source>
</evidence>
<dbReference type="PROSITE" id="PS51918">
    <property type="entry name" value="RADICAL_SAM"/>
    <property type="match status" value="1"/>
</dbReference>
<dbReference type="SFLD" id="SFLDF00301">
    <property type="entry name" value="2-iminoacetate_synthase_(ThiH)"/>
    <property type="match status" value="1"/>
</dbReference>
<dbReference type="InterPro" id="IPR007197">
    <property type="entry name" value="rSAM"/>
</dbReference>
<dbReference type="NCBIfam" id="TIGR02351">
    <property type="entry name" value="thiH"/>
    <property type="match status" value="1"/>
</dbReference>
<keyword evidence="2" id="KW-0004">4Fe-4S</keyword>
<evidence type="ECO:0000256" key="4">
    <source>
        <dbReference type="ARBA" id="ARBA00022723"/>
    </source>
</evidence>
<dbReference type="InterPro" id="IPR058240">
    <property type="entry name" value="rSAM_sf"/>
</dbReference>
<dbReference type="SUPFAM" id="SSF102114">
    <property type="entry name" value="Radical SAM enzymes"/>
    <property type="match status" value="1"/>
</dbReference>
<dbReference type="Proteomes" id="UP001597534">
    <property type="component" value="Unassembled WGS sequence"/>
</dbReference>
<evidence type="ECO:0000313" key="8">
    <source>
        <dbReference type="EMBL" id="MFD2892508.1"/>
    </source>
</evidence>
<keyword evidence="5" id="KW-0408">Iron</keyword>
<dbReference type="InterPro" id="IPR010722">
    <property type="entry name" value="BATS_dom"/>
</dbReference>
<evidence type="ECO:0000313" key="9">
    <source>
        <dbReference type="Proteomes" id="UP001597534"/>
    </source>
</evidence>
<proteinExistence type="predicted"/>
<name>A0ABW5YND7_9FLAO</name>
<feature type="domain" description="Radical SAM core" evidence="7">
    <location>
        <begin position="71"/>
        <end position="292"/>
    </location>
</feature>
<dbReference type="Pfam" id="PF06968">
    <property type="entry name" value="BATS"/>
    <property type="match status" value="1"/>
</dbReference>
<evidence type="ECO:0000256" key="5">
    <source>
        <dbReference type="ARBA" id="ARBA00023004"/>
    </source>
</evidence>
<evidence type="ECO:0000256" key="6">
    <source>
        <dbReference type="ARBA" id="ARBA00023014"/>
    </source>
</evidence>
<dbReference type="SFLD" id="SFLDG01081">
    <property type="entry name" value="cleavage_of_the_Ca-Cb_bond_in"/>
    <property type="match status" value="1"/>
</dbReference>
<dbReference type="SMART" id="SM00876">
    <property type="entry name" value="BATS"/>
    <property type="match status" value="1"/>
</dbReference>
<dbReference type="InterPro" id="IPR013785">
    <property type="entry name" value="Aldolase_TIM"/>
</dbReference>
<dbReference type="Gene3D" id="3.20.20.70">
    <property type="entry name" value="Aldolase class I"/>
    <property type="match status" value="1"/>
</dbReference>
<gene>
    <name evidence="8" type="primary">thiH</name>
    <name evidence="8" type="ORF">ACFS5J_10845</name>
</gene>
<comment type="caution">
    <text evidence="8">The sequence shown here is derived from an EMBL/GenBank/DDBJ whole genome shotgun (WGS) entry which is preliminary data.</text>
</comment>
<dbReference type="PANTHER" id="PTHR43583:SF1">
    <property type="entry name" value="2-IMINOACETATE SYNTHASE"/>
    <property type="match status" value="1"/>
</dbReference>
<organism evidence="8 9">
    <name type="scientific">Flavobacterium chuncheonense</name>
    <dbReference type="NCBI Taxonomy" id="2026653"/>
    <lineage>
        <taxon>Bacteria</taxon>
        <taxon>Pseudomonadati</taxon>
        <taxon>Bacteroidota</taxon>
        <taxon>Flavobacteriia</taxon>
        <taxon>Flavobacteriales</taxon>
        <taxon>Flavobacteriaceae</taxon>
        <taxon>Flavobacterium</taxon>
    </lineage>
</organism>
<dbReference type="PANTHER" id="PTHR43583">
    <property type="entry name" value="2-IMINOACETATE SYNTHASE"/>
    <property type="match status" value="1"/>
</dbReference>
<keyword evidence="9" id="KW-1185">Reference proteome</keyword>
<dbReference type="RefSeq" id="WP_379812180.1">
    <property type="nucleotide sequence ID" value="NZ_JBHUPC010000013.1"/>
</dbReference>
<sequence length="378" mass="43782">MKTFKTVFEQYNWDDITQKIYATTAKDVELALSKKKKNLDDFIALISPAAQPHLERMAQESHQLTQKRFGKTIQMYTPMYLSNECQNICTYCGFSLNNKIKRKTLNPNEIAIEVEAIKKLGFNHVLLVTGEANYTVNIHYFLKAIDQIKKDFSIISIEVQPLSQDEYEKLHQAGVYSVLVYQETYHKEVYKQYHTKGKKSNFDFRLDTPDRIGKAGIHKIGLGVLLGLEDWRTDSFFNALHLDYLQKTYWQTKYAVSFPRLRPAEGIIEPNFIMDDKDLTQLICAYRLWNEDLEISISTRENEKFRDNIIPIGTTSMSAGSKTNPGGYVVDPQSLEQFEISDERSVAEIASIITSKGYEPVWKDWEKSFSPKIEQFEK</sequence>
<dbReference type="SFLD" id="SFLDG01060">
    <property type="entry name" value="BATS_domain_containing"/>
    <property type="match status" value="1"/>
</dbReference>
<reference evidence="9" key="1">
    <citation type="journal article" date="2019" name="Int. J. Syst. Evol. Microbiol.">
        <title>The Global Catalogue of Microorganisms (GCM) 10K type strain sequencing project: providing services to taxonomists for standard genome sequencing and annotation.</title>
        <authorList>
            <consortium name="The Broad Institute Genomics Platform"/>
            <consortium name="The Broad Institute Genome Sequencing Center for Infectious Disease"/>
            <person name="Wu L."/>
            <person name="Ma J."/>
        </authorList>
    </citation>
    <scope>NUCLEOTIDE SEQUENCE [LARGE SCALE GENOMIC DNA]</scope>
    <source>
        <strain evidence="9">KCTC 22671</strain>
    </source>
</reference>
<evidence type="ECO:0000256" key="3">
    <source>
        <dbReference type="ARBA" id="ARBA00022691"/>
    </source>
</evidence>
<dbReference type="CDD" id="cd01335">
    <property type="entry name" value="Radical_SAM"/>
    <property type="match status" value="1"/>
</dbReference>
<accession>A0ABW5YND7</accession>
<keyword evidence="3" id="KW-0949">S-adenosyl-L-methionine</keyword>
<comment type="cofactor">
    <cofactor evidence="1">
        <name>[4Fe-4S] cluster</name>
        <dbReference type="ChEBI" id="CHEBI:49883"/>
    </cofactor>
</comment>
<dbReference type="EMBL" id="JBHUPC010000013">
    <property type="protein sequence ID" value="MFD2892508.1"/>
    <property type="molecule type" value="Genomic_DNA"/>
</dbReference>
<evidence type="ECO:0000256" key="1">
    <source>
        <dbReference type="ARBA" id="ARBA00001966"/>
    </source>
</evidence>